<protein>
    <recommendedName>
        <fullName evidence="2">DUF3592 domain-containing protein</fullName>
    </recommendedName>
</protein>
<dbReference type="InterPro" id="IPR021994">
    <property type="entry name" value="DUF3592"/>
</dbReference>
<feature type="domain" description="DUF3592" evidence="2">
    <location>
        <begin position="83"/>
        <end position="138"/>
    </location>
</feature>
<keyword evidence="1" id="KW-0472">Membrane</keyword>
<sequence length="183" mass="21453">MKHLIKALYFLTLTILFLFLVLQVVLSCYSFYKPLQRILENNRFLWEKRVANIELVELDNRPNPDMPKEASMVFPIQECKIKYAYEYKGKHYSNTQIGLNTKKEYDSKFHTELYGKLKEMNTVAVYVNPENPKQSSLLKYDLDLKDIGAGIALFIFPLLLGYWIYIGKKHPANYLADQIKTLS</sequence>
<dbReference type="STRING" id="192903.SAMN04488513_11516"/>
<dbReference type="EMBL" id="FQYU01000015">
    <property type="protein sequence ID" value="SHJ98356.1"/>
    <property type="molecule type" value="Genomic_DNA"/>
</dbReference>
<proteinExistence type="predicted"/>
<organism evidence="3 4">
    <name type="scientific">Pseudozobellia thermophila</name>
    <dbReference type="NCBI Taxonomy" id="192903"/>
    <lineage>
        <taxon>Bacteria</taxon>
        <taxon>Pseudomonadati</taxon>
        <taxon>Bacteroidota</taxon>
        <taxon>Flavobacteriia</taxon>
        <taxon>Flavobacteriales</taxon>
        <taxon>Flavobacteriaceae</taxon>
        <taxon>Pseudozobellia</taxon>
    </lineage>
</organism>
<name>A0A1M6NRT0_9FLAO</name>
<dbReference type="AlphaFoldDB" id="A0A1M6NRT0"/>
<dbReference type="OrthoDB" id="1179002at2"/>
<keyword evidence="1" id="KW-1133">Transmembrane helix</keyword>
<dbReference type="Pfam" id="PF12158">
    <property type="entry name" value="DUF3592"/>
    <property type="match status" value="1"/>
</dbReference>
<keyword evidence="4" id="KW-1185">Reference proteome</keyword>
<feature type="transmembrane region" description="Helical" evidence="1">
    <location>
        <begin position="147"/>
        <end position="165"/>
    </location>
</feature>
<evidence type="ECO:0000313" key="3">
    <source>
        <dbReference type="EMBL" id="SHJ98356.1"/>
    </source>
</evidence>
<evidence type="ECO:0000256" key="1">
    <source>
        <dbReference type="SAM" id="Phobius"/>
    </source>
</evidence>
<reference evidence="4" key="1">
    <citation type="submission" date="2016-11" db="EMBL/GenBank/DDBJ databases">
        <authorList>
            <person name="Varghese N."/>
            <person name="Submissions S."/>
        </authorList>
    </citation>
    <scope>NUCLEOTIDE SEQUENCE [LARGE SCALE GENOMIC DNA]</scope>
    <source>
        <strain evidence="4">DSM 19858</strain>
    </source>
</reference>
<feature type="transmembrane region" description="Helical" evidence="1">
    <location>
        <begin position="7"/>
        <end position="32"/>
    </location>
</feature>
<evidence type="ECO:0000259" key="2">
    <source>
        <dbReference type="Pfam" id="PF12158"/>
    </source>
</evidence>
<dbReference type="RefSeq" id="WP_072995644.1">
    <property type="nucleotide sequence ID" value="NZ_FQYU01000015.1"/>
</dbReference>
<keyword evidence="1" id="KW-0812">Transmembrane</keyword>
<dbReference type="PROSITE" id="PS51257">
    <property type="entry name" value="PROKAR_LIPOPROTEIN"/>
    <property type="match status" value="1"/>
</dbReference>
<gene>
    <name evidence="3" type="ORF">SAMN04488513_11516</name>
</gene>
<accession>A0A1M6NRT0</accession>
<evidence type="ECO:0000313" key="4">
    <source>
        <dbReference type="Proteomes" id="UP000184543"/>
    </source>
</evidence>
<dbReference type="Proteomes" id="UP000184543">
    <property type="component" value="Unassembled WGS sequence"/>
</dbReference>